<dbReference type="GO" id="GO:0005634">
    <property type="term" value="C:nucleus"/>
    <property type="evidence" value="ECO:0007669"/>
    <property type="project" value="UniProtKB-SubCell"/>
</dbReference>
<dbReference type="FunFam" id="3.30.730.10:FF:000005">
    <property type="entry name" value="ethylene-responsive transcription factor RAP2-11"/>
    <property type="match status" value="1"/>
</dbReference>
<evidence type="ECO:0000256" key="5">
    <source>
        <dbReference type="ARBA" id="ARBA00023242"/>
    </source>
</evidence>
<evidence type="ECO:0000313" key="10">
    <source>
        <dbReference type="Proteomes" id="UP000283530"/>
    </source>
</evidence>
<evidence type="ECO:0000256" key="4">
    <source>
        <dbReference type="ARBA" id="ARBA00023163"/>
    </source>
</evidence>
<keyword evidence="4" id="KW-0804">Transcription</keyword>
<reference evidence="9 10" key="1">
    <citation type="journal article" date="2019" name="Nat. Plants">
        <title>Stout camphor tree genome fills gaps in understanding of flowering plant genome evolution.</title>
        <authorList>
            <person name="Chaw S.M."/>
            <person name="Liu Y.C."/>
            <person name="Wu Y.W."/>
            <person name="Wang H.Y."/>
            <person name="Lin C.I."/>
            <person name="Wu C.S."/>
            <person name="Ke H.M."/>
            <person name="Chang L.Y."/>
            <person name="Hsu C.Y."/>
            <person name="Yang H.T."/>
            <person name="Sudianto E."/>
            <person name="Hsu M.H."/>
            <person name="Wu K.P."/>
            <person name="Wang L.N."/>
            <person name="Leebens-Mack J.H."/>
            <person name="Tsai I.J."/>
        </authorList>
    </citation>
    <scope>NUCLEOTIDE SEQUENCE [LARGE SCALE GENOMIC DNA]</scope>
    <source>
        <strain evidence="10">cv. Chaw 1501</strain>
        <tissue evidence="9">Young leaves</tissue>
    </source>
</reference>
<dbReference type="Pfam" id="PF00847">
    <property type="entry name" value="AP2"/>
    <property type="match status" value="1"/>
</dbReference>
<feature type="region of interest" description="Disordered" evidence="7">
    <location>
        <begin position="16"/>
        <end position="44"/>
    </location>
</feature>
<keyword evidence="10" id="KW-1185">Reference proteome</keyword>
<evidence type="ECO:0000256" key="3">
    <source>
        <dbReference type="ARBA" id="ARBA00023125"/>
    </source>
</evidence>
<dbReference type="PROSITE" id="PS51032">
    <property type="entry name" value="AP2_ERF"/>
    <property type="match status" value="1"/>
</dbReference>
<dbReference type="EMBL" id="QPKB01000011">
    <property type="protein sequence ID" value="RWR94927.1"/>
    <property type="molecule type" value="Genomic_DNA"/>
</dbReference>
<comment type="caution">
    <text evidence="9">The sequence shown here is derived from an EMBL/GenBank/DDBJ whole genome shotgun (WGS) entry which is preliminary data.</text>
</comment>
<keyword evidence="3" id="KW-0238">DNA-binding</keyword>
<evidence type="ECO:0000256" key="1">
    <source>
        <dbReference type="ARBA" id="ARBA00004123"/>
    </source>
</evidence>
<organism evidence="9 10">
    <name type="scientific">Cinnamomum micranthum f. kanehirae</name>
    <dbReference type="NCBI Taxonomy" id="337451"/>
    <lineage>
        <taxon>Eukaryota</taxon>
        <taxon>Viridiplantae</taxon>
        <taxon>Streptophyta</taxon>
        <taxon>Embryophyta</taxon>
        <taxon>Tracheophyta</taxon>
        <taxon>Spermatophyta</taxon>
        <taxon>Magnoliopsida</taxon>
        <taxon>Magnoliidae</taxon>
        <taxon>Laurales</taxon>
        <taxon>Lauraceae</taxon>
        <taxon>Cinnamomum</taxon>
    </lineage>
</organism>
<evidence type="ECO:0000259" key="8">
    <source>
        <dbReference type="PROSITE" id="PS51032"/>
    </source>
</evidence>
<dbReference type="InterPro" id="IPR016177">
    <property type="entry name" value="DNA-bd_dom_sf"/>
</dbReference>
<dbReference type="GO" id="GO:0003677">
    <property type="term" value="F:DNA binding"/>
    <property type="evidence" value="ECO:0007669"/>
    <property type="project" value="UniProtKB-KW"/>
</dbReference>
<evidence type="ECO:0000256" key="6">
    <source>
        <dbReference type="ARBA" id="ARBA00024343"/>
    </source>
</evidence>
<dbReference type="GO" id="GO:0003700">
    <property type="term" value="F:DNA-binding transcription factor activity"/>
    <property type="evidence" value="ECO:0007669"/>
    <property type="project" value="InterPro"/>
</dbReference>
<dbReference type="OrthoDB" id="773121at2759"/>
<name>A0A443PVY1_9MAGN</name>
<proteinExistence type="inferred from homology"/>
<feature type="compositionally biased region" description="Polar residues" evidence="7">
    <location>
        <begin position="16"/>
        <end position="26"/>
    </location>
</feature>
<dbReference type="PRINTS" id="PR00367">
    <property type="entry name" value="ETHRSPELEMNT"/>
</dbReference>
<dbReference type="AlphaFoldDB" id="A0A443PVY1"/>
<keyword evidence="5" id="KW-0539">Nucleus</keyword>
<feature type="domain" description="AP2/ERF" evidence="8">
    <location>
        <begin position="44"/>
        <end position="101"/>
    </location>
</feature>
<evidence type="ECO:0000313" key="9">
    <source>
        <dbReference type="EMBL" id="RWR94927.1"/>
    </source>
</evidence>
<dbReference type="SMART" id="SM00380">
    <property type="entry name" value="AP2"/>
    <property type="match status" value="1"/>
</dbReference>
<comment type="similarity">
    <text evidence="6">Belongs to the AP2/ERF transcription factor family. ERF subfamily.</text>
</comment>
<dbReference type="SUPFAM" id="SSF54171">
    <property type="entry name" value="DNA-binding domain"/>
    <property type="match status" value="1"/>
</dbReference>
<dbReference type="InterPro" id="IPR001471">
    <property type="entry name" value="AP2/ERF_dom"/>
</dbReference>
<protein>
    <submittedName>
        <fullName evidence="9">Ethylene-responsive transcription factor 1-like protein</fullName>
    </submittedName>
</protein>
<accession>A0A443PVY1</accession>
<dbReference type="Proteomes" id="UP000283530">
    <property type="component" value="Unassembled WGS sequence"/>
</dbReference>
<comment type="subcellular location">
    <subcellularLocation>
        <location evidence="1">Nucleus</location>
    </subcellularLocation>
</comment>
<dbReference type="PANTHER" id="PTHR31194">
    <property type="entry name" value="SHN SHINE , DNA BINDING / TRANSCRIPTION FACTOR"/>
    <property type="match status" value="1"/>
</dbReference>
<dbReference type="PANTHER" id="PTHR31194:SF82">
    <property type="entry name" value="AP2_ERF DOMAIN-CONTAINING PROTEIN"/>
    <property type="match status" value="1"/>
</dbReference>
<gene>
    <name evidence="9" type="ORF">CKAN_02424300</name>
</gene>
<dbReference type="Gene3D" id="3.30.730.10">
    <property type="entry name" value="AP2/ERF domain"/>
    <property type="match status" value="1"/>
</dbReference>
<evidence type="ECO:0000256" key="7">
    <source>
        <dbReference type="SAM" id="MobiDB-lite"/>
    </source>
</evidence>
<evidence type="ECO:0000256" key="2">
    <source>
        <dbReference type="ARBA" id="ARBA00023015"/>
    </source>
</evidence>
<sequence length="244" mass="27013">MDFICNPKITSQIQYPCGSSLTNSPEHTPKKSSKPPNKRNTLPKFLGVRQRPSGRWVAEKKDSFQKLRLWLGTFDRAEEAAMAYDSAARLLRGRNARTNFPFNGMSMTHKGKCKSILKNPRFRQLLHHAFMKTHEEASFVNAQNPRSLKKRTHGSDSNPFSACVHETMDCISQSSVSVGGVLGCDGIQERGGICRVSVGGSRVYSTVHVAPSFSASVYQGKGEGEICARGDSITKTFDFFMLMG</sequence>
<dbReference type="InterPro" id="IPR036955">
    <property type="entry name" value="AP2/ERF_dom_sf"/>
</dbReference>
<dbReference type="CDD" id="cd00018">
    <property type="entry name" value="AP2"/>
    <property type="match status" value="1"/>
</dbReference>
<keyword evidence="2" id="KW-0805">Transcription regulation</keyword>
<dbReference type="InterPro" id="IPR050913">
    <property type="entry name" value="AP2/ERF_ERF"/>
</dbReference>